<dbReference type="AlphaFoldDB" id="A0A8A4TWE4"/>
<dbReference type="GO" id="GO:0008745">
    <property type="term" value="F:N-acetylmuramoyl-L-alanine amidase activity"/>
    <property type="evidence" value="ECO:0007669"/>
    <property type="project" value="UniProtKB-EC"/>
</dbReference>
<protein>
    <recommendedName>
        <fullName evidence="2">N-acetylmuramoyl-L-alanine amidase</fullName>
        <ecNumber evidence="2">3.5.1.28</ecNumber>
    </recommendedName>
</protein>
<dbReference type="InterPro" id="IPR018392">
    <property type="entry name" value="LysM"/>
</dbReference>
<gene>
    <name evidence="7" type="ORF">J3U87_00120</name>
</gene>
<keyword evidence="3" id="KW-0378">Hydrolase</keyword>
<dbReference type="InterPro" id="IPR050695">
    <property type="entry name" value="N-acetylmuramoyl_amidase_3"/>
</dbReference>
<feature type="compositionally biased region" description="Low complexity" evidence="4">
    <location>
        <begin position="244"/>
        <end position="259"/>
    </location>
</feature>
<dbReference type="SUPFAM" id="SSF53187">
    <property type="entry name" value="Zn-dependent exopeptidases"/>
    <property type="match status" value="1"/>
</dbReference>
<dbReference type="PANTHER" id="PTHR30404:SF0">
    <property type="entry name" value="N-ACETYLMURAMOYL-L-ALANINE AMIDASE AMIC"/>
    <property type="match status" value="1"/>
</dbReference>
<evidence type="ECO:0000256" key="3">
    <source>
        <dbReference type="ARBA" id="ARBA00022801"/>
    </source>
</evidence>
<dbReference type="Pfam" id="PF01476">
    <property type="entry name" value="LysM"/>
    <property type="match status" value="1"/>
</dbReference>
<evidence type="ECO:0000313" key="7">
    <source>
        <dbReference type="EMBL" id="QTD50845.1"/>
    </source>
</evidence>
<evidence type="ECO:0000259" key="6">
    <source>
        <dbReference type="Pfam" id="PF01520"/>
    </source>
</evidence>
<dbReference type="GO" id="GO:0009253">
    <property type="term" value="P:peptidoglycan catabolic process"/>
    <property type="evidence" value="ECO:0007669"/>
    <property type="project" value="InterPro"/>
</dbReference>
<accession>A0A8A4TWE4</accession>
<organism evidence="7 8">
    <name type="scientific">Sulfidibacter corallicola</name>
    <dbReference type="NCBI Taxonomy" id="2818388"/>
    <lineage>
        <taxon>Bacteria</taxon>
        <taxon>Pseudomonadati</taxon>
        <taxon>Acidobacteriota</taxon>
        <taxon>Holophagae</taxon>
        <taxon>Acanthopleuribacterales</taxon>
        <taxon>Acanthopleuribacteraceae</taxon>
        <taxon>Sulfidibacter</taxon>
    </lineage>
</organism>
<keyword evidence="8" id="KW-1185">Reference proteome</keyword>
<feature type="region of interest" description="Disordered" evidence="4">
    <location>
        <begin position="241"/>
        <end position="263"/>
    </location>
</feature>
<sequence>MNSSLSHIAIFATRSPEFDRRTTRSALIFALWLLPQLVAGTFGETPMVAKVDQQSQATVSVKNGAHLAVQVENPQELLPAVRIYTGLFSDADFRPKRLGIVFDGQKRARIPFAHLSPRFQKTFLRALWPRDKLGERDWAHRVVFDGRETLWTIAALFTGSGQNYRRLMQYNHLNSPKIGKGSLVRIPRELLLPILRQDDEALVSPAVAGGGDDDSGPTTADVVSLVSKGVQRLTEKASVAEKPAVASSSEAGSGGVAASTQDEAARSRKLLEEQLAELKEQRADLSYGSDGKGRFALYRLKAGEAIYSSVVVRFCGLVSGKDVNDMAAVIIRRNGIRDETDLPIGTAIKIPYEHLEPEFKAEDDAEYLAYLANVKAVASVQTQLTVKNLDGVYVILDAGHGGRDPGAHFGQVWEDDYVYDVMCRVKIRLERETGAEVIPTVIDPSVGYRAQDVSHFRLDTDEHLNTKPVFRLNSATVTTDGVNLRWMLANYHYDRLVKKGVKPENILFASFHADSLHRSLSGGMVYIPDARVYPRKVIPYRRLSGYREYAANRFTFSRKEMQRSQARSLNFARNYVARSKQKRVPVHEQKPIRSLIYRNPNRPFVPAVLKYNRIPTRVLIEVSNLNNKRDRGNIAKPGFRQKLADTFVEALYMSYGVRLDDESS</sequence>
<comment type="catalytic activity">
    <reaction evidence="1">
        <text>Hydrolyzes the link between N-acetylmuramoyl residues and L-amino acid residues in certain cell-wall glycopeptides.</text>
        <dbReference type="EC" id="3.5.1.28"/>
    </reaction>
</comment>
<dbReference type="EC" id="3.5.1.28" evidence="2"/>
<dbReference type="KEGG" id="scor:J3U87_00120"/>
<dbReference type="InterPro" id="IPR002508">
    <property type="entry name" value="MurNAc-LAA_cat"/>
</dbReference>
<evidence type="ECO:0000313" key="8">
    <source>
        <dbReference type="Proteomes" id="UP000663929"/>
    </source>
</evidence>
<evidence type="ECO:0000256" key="1">
    <source>
        <dbReference type="ARBA" id="ARBA00001561"/>
    </source>
</evidence>
<name>A0A8A4TWE4_SULCO</name>
<dbReference type="GO" id="GO:0030288">
    <property type="term" value="C:outer membrane-bounded periplasmic space"/>
    <property type="evidence" value="ECO:0007669"/>
    <property type="project" value="TreeGrafter"/>
</dbReference>
<dbReference type="RefSeq" id="WP_237380932.1">
    <property type="nucleotide sequence ID" value="NZ_CP071793.1"/>
</dbReference>
<feature type="domain" description="MurNAc-LAA" evidence="6">
    <location>
        <begin position="394"/>
        <end position="651"/>
    </location>
</feature>
<dbReference type="EMBL" id="CP071793">
    <property type="protein sequence ID" value="QTD50845.1"/>
    <property type="molecule type" value="Genomic_DNA"/>
</dbReference>
<evidence type="ECO:0000256" key="2">
    <source>
        <dbReference type="ARBA" id="ARBA00011901"/>
    </source>
</evidence>
<proteinExistence type="predicted"/>
<dbReference type="Gene3D" id="3.40.630.40">
    <property type="entry name" value="Zn-dependent exopeptidases"/>
    <property type="match status" value="1"/>
</dbReference>
<feature type="domain" description="LysM" evidence="5">
    <location>
        <begin position="148"/>
        <end position="178"/>
    </location>
</feature>
<dbReference type="Pfam" id="PF01520">
    <property type="entry name" value="Amidase_3"/>
    <property type="match status" value="1"/>
</dbReference>
<evidence type="ECO:0000256" key="4">
    <source>
        <dbReference type="SAM" id="MobiDB-lite"/>
    </source>
</evidence>
<dbReference type="Proteomes" id="UP000663929">
    <property type="component" value="Chromosome"/>
</dbReference>
<evidence type="ECO:0000259" key="5">
    <source>
        <dbReference type="Pfam" id="PF01476"/>
    </source>
</evidence>
<dbReference type="PANTHER" id="PTHR30404">
    <property type="entry name" value="N-ACETYLMURAMOYL-L-ALANINE AMIDASE"/>
    <property type="match status" value="1"/>
</dbReference>
<reference evidence="7" key="1">
    <citation type="submission" date="2021-03" db="EMBL/GenBank/DDBJ databases">
        <title>Acanthopleuribacteraceae sp. M133.</title>
        <authorList>
            <person name="Wang G."/>
        </authorList>
    </citation>
    <scope>NUCLEOTIDE SEQUENCE</scope>
    <source>
        <strain evidence="7">M133</strain>
    </source>
</reference>